<dbReference type="InterPro" id="IPR022408">
    <property type="entry name" value="Acyl-CoA-binding_prot_CS"/>
</dbReference>
<feature type="region of interest" description="Disordered" evidence="2">
    <location>
        <begin position="168"/>
        <end position="221"/>
    </location>
</feature>
<protein>
    <submittedName>
        <fullName evidence="4">ACBP-domain-containing protein</fullName>
    </submittedName>
</protein>
<accession>A0A4Q9MYY7</accession>
<feature type="compositionally biased region" description="Acidic residues" evidence="2">
    <location>
        <begin position="178"/>
        <end position="192"/>
    </location>
</feature>
<dbReference type="PROSITE" id="PS51228">
    <property type="entry name" value="ACB_2"/>
    <property type="match status" value="1"/>
</dbReference>
<dbReference type="Pfam" id="PF00887">
    <property type="entry name" value="ACBP"/>
    <property type="match status" value="1"/>
</dbReference>
<dbReference type="PROSITE" id="PS00880">
    <property type="entry name" value="ACB_1"/>
    <property type="match status" value="1"/>
</dbReference>
<organism evidence="4">
    <name type="scientific">Dichomitus squalens</name>
    <dbReference type="NCBI Taxonomy" id="114155"/>
    <lineage>
        <taxon>Eukaryota</taxon>
        <taxon>Fungi</taxon>
        <taxon>Dikarya</taxon>
        <taxon>Basidiomycota</taxon>
        <taxon>Agaricomycotina</taxon>
        <taxon>Agaricomycetes</taxon>
        <taxon>Polyporales</taxon>
        <taxon>Polyporaceae</taxon>
        <taxon>Dichomitus</taxon>
    </lineage>
</organism>
<evidence type="ECO:0000259" key="3">
    <source>
        <dbReference type="PROSITE" id="PS51228"/>
    </source>
</evidence>
<sequence>MPAATMDVDSRQLIDAQFDRAVEIVQSLPKTGPIQTGYEEKLDMYSLYKQATVGNVQGNRPAVWDMLGRAKWDAWAKHKDLDPYEAKWLYVDALLKVLRKYSDKTVARDLVRELESYAGDPANLVMSGVSARSPGSSSSESSAAGPLPSSSQRPAEYLQSHAHGIPVQPAELGQPLESETEDETSDEDDEAIDTVPATIPTPHGPASQLNRPQSSLSSRPYRTPMASTMLVRSPPPVNVPTTQPHPGFQTQSAFAESAASVPSSVYPTTSVSYPEQGRPPSRELIGPAHGYPSRAGFHPQSQTPFRQYALQAGGQQRPGSVPMLERAVESVQAHLAAITERLETLEGLLHHSSLSLTTSGVRSPGHAAGRGSPFGHGGDVVRWDIDDMGMWSLVLRPTARAFRLFRQLMAFLANSENRSPTFVVIRRLFLDISFVLCILALFKVGWHKSGVRRKEVSAALRGLWRAIAGHPAPRHLIERGV</sequence>
<dbReference type="Proteomes" id="UP000292957">
    <property type="component" value="Unassembled WGS sequence"/>
</dbReference>
<dbReference type="AlphaFoldDB" id="A0A4Q9MYY7"/>
<feature type="domain" description="ACB" evidence="3">
    <location>
        <begin position="14"/>
        <end position="103"/>
    </location>
</feature>
<dbReference type="PANTHER" id="PTHR23310">
    <property type="entry name" value="ACYL-COA-BINDING PROTEIN, ACBP"/>
    <property type="match status" value="1"/>
</dbReference>
<evidence type="ECO:0000256" key="2">
    <source>
        <dbReference type="SAM" id="MobiDB-lite"/>
    </source>
</evidence>
<evidence type="ECO:0000256" key="1">
    <source>
        <dbReference type="ARBA" id="ARBA00023121"/>
    </source>
</evidence>
<dbReference type="InterPro" id="IPR000582">
    <property type="entry name" value="Acyl-CoA-binding_protein"/>
</dbReference>
<reference evidence="4" key="1">
    <citation type="submission" date="2019-01" db="EMBL/GenBank/DDBJ databases">
        <title>Draft genome sequences of three monokaryotic isolates of the white-rot basidiomycete fungus Dichomitus squalens.</title>
        <authorList>
            <consortium name="DOE Joint Genome Institute"/>
            <person name="Lopez S.C."/>
            <person name="Andreopoulos B."/>
            <person name="Pangilinan J."/>
            <person name="Lipzen A."/>
            <person name="Riley R."/>
            <person name="Ahrendt S."/>
            <person name="Ng V."/>
            <person name="Barry K."/>
            <person name="Daum C."/>
            <person name="Grigoriev I.V."/>
            <person name="Hilden K.S."/>
            <person name="Makela M.R."/>
            <person name="de Vries R.P."/>
        </authorList>
    </citation>
    <scope>NUCLEOTIDE SEQUENCE [LARGE SCALE GENOMIC DNA]</scope>
    <source>
        <strain evidence="4">OM18370.1</strain>
    </source>
</reference>
<dbReference type="InterPro" id="IPR014352">
    <property type="entry name" value="FERM/acyl-CoA-bd_prot_sf"/>
</dbReference>
<dbReference type="Gene3D" id="1.20.80.10">
    <property type="match status" value="1"/>
</dbReference>
<evidence type="ECO:0000313" key="4">
    <source>
        <dbReference type="EMBL" id="TBU31992.1"/>
    </source>
</evidence>
<dbReference type="FunFam" id="1.20.80.10:FF:000010">
    <property type="entry name" value="Acyl-CoA-binding domain-containing protein 5"/>
    <property type="match status" value="1"/>
</dbReference>
<dbReference type="InterPro" id="IPR035984">
    <property type="entry name" value="Acyl-CoA-binding_sf"/>
</dbReference>
<feature type="compositionally biased region" description="Polar residues" evidence="2">
    <location>
        <begin position="207"/>
        <end position="220"/>
    </location>
</feature>
<dbReference type="GO" id="GO:0006631">
    <property type="term" value="P:fatty acid metabolic process"/>
    <property type="evidence" value="ECO:0007669"/>
    <property type="project" value="TreeGrafter"/>
</dbReference>
<dbReference type="GO" id="GO:0000062">
    <property type="term" value="F:fatty-acyl-CoA binding"/>
    <property type="evidence" value="ECO:0007669"/>
    <property type="project" value="InterPro"/>
</dbReference>
<dbReference type="SUPFAM" id="SSF47027">
    <property type="entry name" value="Acyl-CoA binding protein"/>
    <property type="match status" value="1"/>
</dbReference>
<dbReference type="PRINTS" id="PR00689">
    <property type="entry name" value="ACOABINDINGP"/>
</dbReference>
<gene>
    <name evidence="4" type="ORF">BD311DRAFT_687542</name>
</gene>
<name>A0A4Q9MYY7_9APHY</name>
<feature type="region of interest" description="Disordered" evidence="2">
    <location>
        <begin position="128"/>
        <end position="155"/>
    </location>
</feature>
<proteinExistence type="predicted"/>
<dbReference type="PANTHER" id="PTHR23310:SF133">
    <property type="entry name" value="COA BINDING PROTEIN, PUTATIVE (AFU_ORTHOLOGUE AFUA_1G12300)-RELATED"/>
    <property type="match status" value="1"/>
</dbReference>
<feature type="compositionally biased region" description="Low complexity" evidence="2">
    <location>
        <begin position="128"/>
        <end position="151"/>
    </location>
</feature>
<dbReference type="OrthoDB" id="346910at2759"/>
<keyword evidence="1" id="KW-0446">Lipid-binding</keyword>
<dbReference type="EMBL" id="ML143396">
    <property type="protein sequence ID" value="TBU31992.1"/>
    <property type="molecule type" value="Genomic_DNA"/>
</dbReference>